<dbReference type="RefSeq" id="WP_220619521.1">
    <property type="nucleotide sequence ID" value="NZ_RKLR01000007.1"/>
</dbReference>
<dbReference type="EMBL" id="RKLR01000007">
    <property type="protein sequence ID" value="MBX0324567.1"/>
    <property type="molecule type" value="Genomic_DNA"/>
</dbReference>
<protein>
    <submittedName>
        <fullName evidence="2">Uncharacterized protein</fullName>
    </submittedName>
</protein>
<name>A0AAW4PWC6_9EURY</name>
<proteinExistence type="predicted"/>
<feature type="region of interest" description="Disordered" evidence="1">
    <location>
        <begin position="30"/>
        <end position="52"/>
    </location>
</feature>
<dbReference type="AlphaFoldDB" id="A0AAW4PWC6"/>
<evidence type="ECO:0000313" key="3">
    <source>
        <dbReference type="Proteomes" id="UP001430377"/>
    </source>
</evidence>
<dbReference type="Pfam" id="PF20127">
    <property type="entry name" value="DUF6517"/>
    <property type="match status" value="1"/>
</dbReference>
<reference evidence="2 3" key="1">
    <citation type="submission" date="2021-06" db="EMBL/GenBank/DDBJ databases">
        <title>Halomicroarcula sp. a new haloarchaeum isolated from saline soil.</title>
        <authorList>
            <person name="Duran-Viseras A."/>
            <person name="Sanchez-Porro C."/>
            <person name="Ventosa A."/>
        </authorList>
    </citation>
    <scope>NUCLEOTIDE SEQUENCE [LARGE SCALE GENOMIC DNA]</scope>
    <source>
        <strain evidence="2 3">F13</strain>
    </source>
</reference>
<comment type="caution">
    <text evidence="2">The sequence shown here is derived from an EMBL/GenBank/DDBJ whole genome shotgun (WGS) entry which is preliminary data.</text>
</comment>
<evidence type="ECO:0000313" key="2">
    <source>
        <dbReference type="EMBL" id="MBX0324567.1"/>
    </source>
</evidence>
<sequence length="258" mass="27459">MNRRDYLAIGASVGAAGLSGCSSFFAAAETPRPSVPTDRLESGGWEQTEENSGTVLEEAYGPVTLTAVQHTLQYQDAELAQTVADRTLGQVQTALSVWFASRIDFSPNLDNLPAGVGQEQIVDQVRANARNQFEQQMQNQGLTGIEQTGTGSIDVDTGETAETVDLTAVYPFEGISFDVSESESVEIPPTDIAIDAVLAVWHHGDYVLVSGGAYPAENFAQSIDSDLSAGISVTVDVDLGLEPEAYREEVRSLVAGVQ</sequence>
<dbReference type="PROSITE" id="PS51257">
    <property type="entry name" value="PROKAR_LIPOPROTEIN"/>
    <property type="match status" value="1"/>
</dbReference>
<dbReference type="InterPro" id="IPR045396">
    <property type="entry name" value="DUF6517"/>
</dbReference>
<dbReference type="Proteomes" id="UP001430377">
    <property type="component" value="Unassembled WGS sequence"/>
</dbReference>
<keyword evidence="3" id="KW-1185">Reference proteome</keyword>
<organism evidence="2 3">
    <name type="scientific">Haloarcula rubra</name>
    <dbReference type="NCBI Taxonomy" id="2487747"/>
    <lineage>
        <taxon>Archaea</taxon>
        <taxon>Methanobacteriati</taxon>
        <taxon>Methanobacteriota</taxon>
        <taxon>Stenosarchaea group</taxon>
        <taxon>Halobacteria</taxon>
        <taxon>Halobacteriales</taxon>
        <taxon>Haloarculaceae</taxon>
        <taxon>Haloarcula</taxon>
    </lineage>
</organism>
<gene>
    <name evidence="2" type="ORF">EGH21_16175</name>
</gene>
<accession>A0AAW4PWC6</accession>
<evidence type="ECO:0000256" key="1">
    <source>
        <dbReference type="SAM" id="MobiDB-lite"/>
    </source>
</evidence>